<dbReference type="Pfam" id="PF00777">
    <property type="entry name" value="Glyco_transf_29"/>
    <property type="match status" value="1"/>
</dbReference>
<keyword evidence="4" id="KW-0808">Transferase</keyword>
<dbReference type="InterPro" id="IPR038578">
    <property type="entry name" value="GT29-like_sf"/>
</dbReference>
<reference evidence="15" key="2">
    <citation type="submission" date="2025-08" db="UniProtKB">
        <authorList>
            <consortium name="Ensembl"/>
        </authorList>
    </citation>
    <scope>IDENTIFICATION</scope>
</reference>
<dbReference type="Gene3D" id="3.90.1480.20">
    <property type="entry name" value="Glycosyl transferase family 29"/>
    <property type="match status" value="1"/>
</dbReference>
<keyword evidence="9" id="KW-0333">Golgi apparatus</keyword>
<evidence type="ECO:0000256" key="12">
    <source>
        <dbReference type="ARBA" id="ARBA00023157"/>
    </source>
</evidence>
<dbReference type="Proteomes" id="UP000472276">
    <property type="component" value="Unassembled WGS sequence"/>
</dbReference>
<dbReference type="PANTHER" id="PTHR45906:SF6">
    <property type="entry name" value="ALPHA-N-ACETYLGALACTOSAMINIDE ALPHA-2,6-SIALYLTRANSFERASE 6"/>
    <property type="match status" value="1"/>
</dbReference>
<evidence type="ECO:0000256" key="6">
    <source>
        <dbReference type="ARBA" id="ARBA00022968"/>
    </source>
</evidence>
<dbReference type="Ensembl" id="ENSOABT00000069672.1">
    <property type="protein sequence ID" value="ENSOABP00000062125.1"/>
    <property type="gene ID" value="ENSOABG00000028037.1"/>
</dbReference>
<evidence type="ECO:0000256" key="9">
    <source>
        <dbReference type="ARBA" id="ARBA00023034"/>
    </source>
</evidence>
<name>A0AAZ1X3A9_OREAU</name>
<keyword evidence="16" id="KW-1185">Reference proteome</keyword>
<evidence type="ECO:0000256" key="4">
    <source>
        <dbReference type="ARBA" id="ARBA00022679"/>
    </source>
</evidence>
<accession>A0AAZ1X3A9</accession>
<evidence type="ECO:0000313" key="16">
    <source>
        <dbReference type="Proteomes" id="UP000472276"/>
    </source>
</evidence>
<keyword evidence="8" id="KW-1133">Transmembrane helix</keyword>
<evidence type="ECO:0000256" key="10">
    <source>
        <dbReference type="ARBA" id="ARBA00023098"/>
    </source>
</evidence>
<comment type="similarity">
    <text evidence="2">Belongs to the glycosyltransferase 29 family.</text>
</comment>
<evidence type="ECO:0000256" key="8">
    <source>
        <dbReference type="ARBA" id="ARBA00022989"/>
    </source>
</evidence>
<comment type="catalytic activity">
    <reaction evidence="14">
        <text>a ganglioside GM1b (d18:1(4E)) + CMP-N-acetyl-beta-neuraminate = a ganglioside GD1alpha (d18:1(4E)) + CMP + H(+)</text>
        <dbReference type="Rhea" id="RHEA:41968"/>
        <dbReference type="ChEBI" id="CHEBI:15378"/>
        <dbReference type="ChEBI" id="CHEBI:57812"/>
        <dbReference type="ChEBI" id="CHEBI:60377"/>
        <dbReference type="ChEBI" id="CHEBI:78568"/>
        <dbReference type="ChEBI" id="CHEBI:78569"/>
    </reaction>
    <physiologicalReaction direction="left-to-right" evidence="14">
        <dbReference type="Rhea" id="RHEA:41969"/>
    </physiologicalReaction>
</comment>
<evidence type="ECO:0000256" key="7">
    <source>
        <dbReference type="ARBA" id="ARBA00022981"/>
    </source>
</evidence>
<evidence type="ECO:0000256" key="3">
    <source>
        <dbReference type="ARBA" id="ARBA00022676"/>
    </source>
</evidence>
<evidence type="ECO:0000256" key="11">
    <source>
        <dbReference type="ARBA" id="ARBA00023136"/>
    </source>
</evidence>
<protein>
    <submittedName>
        <fullName evidence="15">Uncharacterized protein</fullName>
    </submittedName>
</protein>
<reference evidence="16" key="1">
    <citation type="submission" date="2020-03" db="EMBL/GenBank/DDBJ databases">
        <title>Evolution of repeat sequences and sex chromosomes of tilapia species revealed by chromosome-level genomes.</title>
        <authorList>
            <person name="Xu L."/>
            <person name="Tao W."/>
            <person name="Wang D."/>
            <person name="Zhou Q."/>
        </authorList>
    </citation>
    <scope>NUCLEOTIDE SEQUENCE [LARGE SCALE GENOMIC DNA]</scope>
    <source>
        <strain evidence="16">Israel</strain>
    </source>
</reference>
<sequence length="261" mass="30433">VRSLSQQQERPHFFNCSCSQIFDSRNMKNTLLYGTSPQDRHHLKMILMGVRVLDLESMTMQCHNCAFLTSSGHILGSGVGDEIDHTEWVICINDAPTTGYESDVGGHSSVSYVFRNPNEFLRRTDSHSVIIFWGPPYKIRKDPKAAFYGSLQRVSMTYRNISYLTVTPSKMLTFDDLFLRETGYDQDQSHSTPGIKKVRYHYYDRWWVNECATYFQHENRRSQGQHRFITEKRVFARWKVLVLNYFPPLPTYGTFLVSPCL</sequence>
<keyword evidence="5" id="KW-0812">Transmembrane</keyword>
<dbReference type="GO" id="GO:0009311">
    <property type="term" value="P:oligosaccharide metabolic process"/>
    <property type="evidence" value="ECO:0007669"/>
    <property type="project" value="TreeGrafter"/>
</dbReference>
<evidence type="ECO:0000256" key="1">
    <source>
        <dbReference type="ARBA" id="ARBA00004323"/>
    </source>
</evidence>
<dbReference type="InterPro" id="IPR001675">
    <property type="entry name" value="Glyco_trans_29"/>
</dbReference>
<dbReference type="PANTHER" id="PTHR45906">
    <property type="entry name" value="ALPHA-N-ACETYL-NEURAMINYL-2,3-BETA-GALACTOSYL-1, 3-N-ACETYL-GALACTOSAMINIDE ALPHA-2,6-SIALYLTRANSFERASE-LIKE"/>
    <property type="match status" value="1"/>
</dbReference>
<dbReference type="GO" id="GO:0000139">
    <property type="term" value="C:Golgi membrane"/>
    <property type="evidence" value="ECO:0007669"/>
    <property type="project" value="UniProtKB-SubCell"/>
</dbReference>
<proteinExistence type="inferred from homology"/>
<keyword evidence="10" id="KW-0443">Lipid metabolism</keyword>
<keyword evidence="12" id="KW-1015">Disulfide bond</keyword>
<keyword evidence="7" id="KW-0730">Sialic acid</keyword>
<organism evidence="15 16">
    <name type="scientific">Oreochromis aureus</name>
    <name type="common">Israeli tilapia</name>
    <name type="synonym">Chromis aureus</name>
    <dbReference type="NCBI Taxonomy" id="47969"/>
    <lineage>
        <taxon>Eukaryota</taxon>
        <taxon>Metazoa</taxon>
        <taxon>Chordata</taxon>
        <taxon>Craniata</taxon>
        <taxon>Vertebrata</taxon>
        <taxon>Euteleostomi</taxon>
        <taxon>Actinopterygii</taxon>
        <taxon>Neopterygii</taxon>
        <taxon>Teleostei</taxon>
        <taxon>Neoteleostei</taxon>
        <taxon>Acanthomorphata</taxon>
        <taxon>Ovalentaria</taxon>
        <taxon>Cichlomorphae</taxon>
        <taxon>Cichliformes</taxon>
        <taxon>Cichlidae</taxon>
        <taxon>African cichlids</taxon>
        <taxon>Pseudocrenilabrinae</taxon>
        <taxon>Oreochromini</taxon>
        <taxon>Oreochromis</taxon>
    </lineage>
</organism>
<keyword evidence="13" id="KW-0325">Glycoprotein</keyword>
<dbReference type="AlphaFoldDB" id="A0AAZ1X3A9"/>
<evidence type="ECO:0000256" key="2">
    <source>
        <dbReference type="ARBA" id="ARBA00006003"/>
    </source>
</evidence>
<dbReference type="GO" id="GO:0001574">
    <property type="term" value="P:ganglioside biosynthetic process"/>
    <property type="evidence" value="ECO:0007669"/>
    <property type="project" value="TreeGrafter"/>
</dbReference>
<evidence type="ECO:0000256" key="13">
    <source>
        <dbReference type="ARBA" id="ARBA00023180"/>
    </source>
</evidence>
<evidence type="ECO:0000256" key="5">
    <source>
        <dbReference type="ARBA" id="ARBA00022692"/>
    </source>
</evidence>
<keyword evidence="3" id="KW-0328">Glycosyltransferase</keyword>
<evidence type="ECO:0000313" key="15">
    <source>
        <dbReference type="Ensembl" id="ENSOABP00000062125.1"/>
    </source>
</evidence>
<dbReference type="GO" id="GO:0001665">
    <property type="term" value="F:alpha-N-acetylgalactosaminide alpha-2,6-sialyltransferase activity"/>
    <property type="evidence" value="ECO:0007669"/>
    <property type="project" value="TreeGrafter"/>
</dbReference>
<keyword evidence="11" id="KW-0472">Membrane</keyword>
<keyword evidence="6" id="KW-0735">Signal-anchor</keyword>
<comment type="subcellular location">
    <subcellularLocation>
        <location evidence="1">Golgi apparatus membrane</location>
        <topology evidence="1">Single-pass type II membrane protein</topology>
    </subcellularLocation>
</comment>
<evidence type="ECO:0000256" key="14">
    <source>
        <dbReference type="ARBA" id="ARBA00043744"/>
    </source>
</evidence>
<reference evidence="15" key="3">
    <citation type="submission" date="2025-09" db="UniProtKB">
        <authorList>
            <consortium name="Ensembl"/>
        </authorList>
    </citation>
    <scope>IDENTIFICATION</scope>
</reference>